<keyword evidence="3" id="KW-0687">Ribonucleoprotein</keyword>
<organism evidence="5">
    <name type="scientific">marine metagenome</name>
    <dbReference type="NCBI Taxonomy" id="408172"/>
    <lineage>
        <taxon>unclassified sequences</taxon>
        <taxon>metagenomes</taxon>
        <taxon>ecological metagenomes</taxon>
    </lineage>
</organism>
<dbReference type="AlphaFoldDB" id="A0A381S0C8"/>
<dbReference type="InterPro" id="IPR000456">
    <property type="entry name" value="Ribosomal_bL17"/>
</dbReference>
<dbReference type="EMBL" id="UINC01002521">
    <property type="protein sequence ID" value="SUZ97566.1"/>
    <property type="molecule type" value="Genomic_DNA"/>
</dbReference>
<gene>
    <name evidence="5" type="ORF">METZ01_LOCUS50420</name>
</gene>
<feature type="compositionally biased region" description="Basic and acidic residues" evidence="4">
    <location>
        <begin position="163"/>
        <end position="174"/>
    </location>
</feature>
<evidence type="ECO:0000256" key="1">
    <source>
        <dbReference type="ARBA" id="ARBA00008777"/>
    </source>
</evidence>
<evidence type="ECO:0000256" key="4">
    <source>
        <dbReference type="SAM" id="MobiDB-lite"/>
    </source>
</evidence>
<feature type="region of interest" description="Disordered" evidence="4">
    <location>
        <begin position="127"/>
        <end position="174"/>
    </location>
</feature>
<dbReference type="HAMAP" id="MF_01368">
    <property type="entry name" value="Ribosomal_bL17"/>
    <property type="match status" value="1"/>
</dbReference>
<proteinExistence type="inferred from homology"/>
<name>A0A381S0C8_9ZZZZ</name>
<protein>
    <recommendedName>
        <fullName evidence="6">50S ribosomal protein L17</fullName>
    </recommendedName>
</protein>
<dbReference type="GO" id="GO:0003735">
    <property type="term" value="F:structural constituent of ribosome"/>
    <property type="evidence" value="ECO:0007669"/>
    <property type="project" value="InterPro"/>
</dbReference>
<dbReference type="Gene3D" id="3.90.1030.10">
    <property type="entry name" value="Ribosomal protein L17"/>
    <property type="match status" value="1"/>
</dbReference>
<dbReference type="NCBIfam" id="TIGR00059">
    <property type="entry name" value="L17"/>
    <property type="match status" value="1"/>
</dbReference>
<dbReference type="GO" id="GO:0022625">
    <property type="term" value="C:cytosolic large ribosomal subunit"/>
    <property type="evidence" value="ECO:0007669"/>
    <property type="project" value="TreeGrafter"/>
</dbReference>
<feature type="compositionally biased region" description="Polar residues" evidence="4">
    <location>
        <begin position="129"/>
        <end position="148"/>
    </location>
</feature>
<comment type="similarity">
    <text evidence="1">Belongs to the bacterial ribosomal protein bL17 family.</text>
</comment>
<dbReference type="GO" id="GO:0006412">
    <property type="term" value="P:translation"/>
    <property type="evidence" value="ECO:0007669"/>
    <property type="project" value="InterPro"/>
</dbReference>
<evidence type="ECO:0000256" key="3">
    <source>
        <dbReference type="ARBA" id="ARBA00023274"/>
    </source>
</evidence>
<keyword evidence="2" id="KW-0689">Ribosomal protein</keyword>
<dbReference type="PROSITE" id="PS01167">
    <property type="entry name" value="RIBOSOMAL_L17"/>
    <property type="match status" value="1"/>
</dbReference>
<evidence type="ECO:0000313" key="5">
    <source>
        <dbReference type="EMBL" id="SUZ97566.1"/>
    </source>
</evidence>
<evidence type="ECO:0000256" key="2">
    <source>
        <dbReference type="ARBA" id="ARBA00022980"/>
    </source>
</evidence>
<dbReference type="InterPro" id="IPR036373">
    <property type="entry name" value="Ribosomal_bL17_sf"/>
</dbReference>
<accession>A0A381S0C8</accession>
<sequence>MRHRVAHRKLGRVSEHRKALLRNQAEALLRHERIQTTVSKAKELRPFVERLITIAKRGLASDDVVRGVNARRLVRRDIADQAIVSKLFDGIAPRFEKRAGGYTRLLRLGLRQGDKAEMAQVELVGSEYSPASTEPLQPEVTTSQKSSQGVGGRLRAAARRIQGKGDVDGSTEKS</sequence>
<evidence type="ECO:0008006" key="6">
    <source>
        <dbReference type="Google" id="ProtNLM"/>
    </source>
</evidence>
<dbReference type="PANTHER" id="PTHR14413">
    <property type="entry name" value="RIBOSOMAL PROTEIN L17"/>
    <property type="match status" value="1"/>
</dbReference>
<dbReference type="PANTHER" id="PTHR14413:SF16">
    <property type="entry name" value="LARGE RIBOSOMAL SUBUNIT PROTEIN BL17M"/>
    <property type="match status" value="1"/>
</dbReference>
<dbReference type="SUPFAM" id="SSF64263">
    <property type="entry name" value="Prokaryotic ribosomal protein L17"/>
    <property type="match status" value="1"/>
</dbReference>
<dbReference type="Pfam" id="PF01196">
    <property type="entry name" value="Ribosomal_L17"/>
    <property type="match status" value="1"/>
</dbReference>
<reference evidence="5" key="1">
    <citation type="submission" date="2018-05" db="EMBL/GenBank/DDBJ databases">
        <authorList>
            <person name="Lanie J.A."/>
            <person name="Ng W.-L."/>
            <person name="Kazmierczak K.M."/>
            <person name="Andrzejewski T.M."/>
            <person name="Davidsen T.M."/>
            <person name="Wayne K.J."/>
            <person name="Tettelin H."/>
            <person name="Glass J.I."/>
            <person name="Rusch D."/>
            <person name="Podicherti R."/>
            <person name="Tsui H.-C.T."/>
            <person name="Winkler M.E."/>
        </authorList>
    </citation>
    <scope>NUCLEOTIDE SEQUENCE</scope>
</reference>
<dbReference type="InterPro" id="IPR047859">
    <property type="entry name" value="Ribosomal_bL17_CS"/>
</dbReference>